<sequence length="1407" mass="156277">MEVIPLIRNSATGSEPSNGDNGIKRHVQEWSRLDRLTGILEHARVEADQWTNHTANTKHKYGKVVDRRARNLADGSKEETKQTKQLEVFQAHTDGCSVQVIRSQTSTTSSWHNSTTGSSAFQWPSSIFDKKDNQFDHLRLDYSPLDVSSQKNKASIGRSGSISTRRPPTRRPQTVTSQLPRIDSAVDSVNTTSETSSVAGSLRESNDDDGSVSTNLNRLKSCSNDEIRSDVNESDEPLDRSSRFRRSLQFAQLKNGGADGGRGKVSTGELEDVLKKVLGKKLHVASNGDTLATVDEGSLIKPASPLKKPTFITVECLKKTKSSLRHLNDEDCSKDDDGIEMDVKPAVVGDSRSLDYRGSAKTEEWYNRRKSYGFEKVQTAADHCGNDKHVATDPYAIDSSTDSGICRSTENGLSNSSRQSSVDRESIADLVKKYSAKEINNNSNNSAYAYNTTGVAKGKILEAINSLRSKSSAYFDVVKPNDATSKDNDDGDCKEQQQVYTRRLSVGMDLSTDKKADGDEIPKRHSIAVVSEMADREPSIDKKNVNKKVEFCRTEVHFDATPGKINIVDMEDKPVPAQLYRPKKRYNRPPEKSHGLPEYRFGDDVHNDVLSQINGNNNGNECTSVAATVTMSTEDETAVGVGDGSNKPKSILKRQQHQQQQQQNGGDDSNDRGGVASDNGIEVRISSTESTPVDCRRASWSVADRVKQVEAVGFSTRVNFTEGETTAVGFDPADPRKHRYSYNGTASPVWYQNNGNPLTTDTPTKCHEKLLVRIGGGSGTCNMGTRTNMAPAVNLCTFSKCFGDRTATERLSSTSLVLNTARLRAEQPSTYLEEMNTKMQGRFQKAACSTSWPRYGHKSYPALAASRKYNLLKSCADIKRERVADGMPDVIGALDDLSRTIDAQIVDHMADRHVTLIKVRQHDQEIHGRLEYAKDLMSTDEISEESLKADEEVRSYMMTADCANEDDVPSDCENLKKLISTVKKNIKQSHNCSQDDRLTKLDVKSYESTLQVVPNVTSVLLNHEKPMESAERSQFQPVSVQTTQQQVVTATHVVKHQFDDSFQKQQPSKRVPIKIVQDNRKNVTKPKPEISKTDVPVAKISTTVSLKQVPMTVQPKPVSNEKKKLEKKESIYGNIGYRAGSQRLKDKQAVTVSSVISTANKQTQDLFSTGRDSWLNMPKDLGPKLNKSKVTTYKSTRNRKETMVDTEVSVLEELNKAADEILKAVNGYTDDESQLPNNEPKAKPDNSEVKLKNKKKAARLLQRANSREALLHLDEMSSSDDDAVDEVQRVKPKIQRKTKTQQTTNSVATKTTASFTKKIQSREQNVTKTNMQHKVHPTYYGNVSSCTQTTTSMKFRNAKPSDVLAKQMIDQKDTKGRYQCKITTRTFNSNRNTKGTAEESKSSIKGC</sequence>
<feature type="compositionally biased region" description="Low complexity" evidence="1">
    <location>
        <begin position="155"/>
        <end position="166"/>
    </location>
</feature>
<evidence type="ECO:0000313" key="3">
    <source>
        <dbReference type="RefSeq" id="XP_025411707.1"/>
    </source>
</evidence>
<reference evidence="3" key="1">
    <citation type="submission" date="2025-08" db="UniProtKB">
        <authorList>
            <consortium name="RefSeq"/>
        </authorList>
    </citation>
    <scope>IDENTIFICATION</scope>
    <source>
        <tissue evidence="3">Whole body</tissue>
    </source>
</reference>
<name>A0A8B8FM40_9HEMI</name>
<dbReference type="RefSeq" id="XP_025411707.1">
    <property type="nucleotide sequence ID" value="XM_025555922.1"/>
</dbReference>
<gene>
    <name evidence="3" type="primary">LOC112684405</name>
</gene>
<feature type="region of interest" description="Disordered" evidence="1">
    <location>
        <begin position="148"/>
        <end position="218"/>
    </location>
</feature>
<dbReference type="OrthoDB" id="8197951at2759"/>
<feature type="compositionally biased region" description="Polar residues" evidence="1">
    <location>
        <begin position="9"/>
        <end position="20"/>
    </location>
</feature>
<dbReference type="GeneID" id="112684405"/>
<accession>A0A8B8FM40</accession>
<proteinExistence type="predicted"/>
<feature type="region of interest" description="Disordered" evidence="1">
    <location>
        <begin position="1388"/>
        <end position="1407"/>
    </location>
</feature>
<keyword evidence="2" id="KW-1185">Reference proteome</keyword>
<organism evidence="2 3">
    <name type="scientific">Sipha flava</name>
    <name type="common">yellow sugarcane aphid</name>
    <dbReference type="NCBI Taxonomy" id="143950"/>
    <lineage>
        <taxon>Eukaryota</taxon>
        <taxon>Metazoa</taxon>
        <taxon>Ecdysozoa</taxon>
        <taxon>Arthropoda</taxon>
        <taxon>Hexapoda</taxon>
        <taxon>Insecta</taxon>
        <taxon>Pterygota</taxon>
        <taxon>Neoptera</taxon>
        <taxon>Paraneoptera</taxon>
        <taxon>Hemiptera</taxon>
        <taxon>Sternorrhyncha</taxon>
        <taxon>Aphidomorpha</taxon>
        <taxon>Aphidoidea</taxon>
        <taxon>Aphididae</taxon>
        <taxon>Sipha</taxon>
    </lineage>
</organism>
<feature type="compositionally biased region" description="Polar residues" evidence="1">
    <location>
        <begin position="187"/>
        <end position="199"/>
    </location>
</feature>
<feature type="region of interest" description="Disordered" evidence="1">
    <location>
        <begin position="1"/>
        <end position="24"/>
    </location>
</feature>
<feature type="compositionally biased region" description="Basic and acidic residues" evidence="1">
    <location>
        <begin position="1396"/>
        <end position="1407"/>
    </location>
</feature>
<feature type="region of interest" description="Disordered" evidence="1">
    <location>
        <begin position="1293"/>
        <end position="1313"/>
    </location>
</feature>
<protein>
    <submittedName>
        <fullName evidence="3">Uncharacterized protein LOC112684405 isoform X1</fullName>
    </submittedName>
</protein>
<evidence type="ECO:0000256" key="1">
    <source>
        <dbReference type="SAM" id="MobiDB-lite"/>
    </source>
</evidence>
<evidence type="ECO:0000313" key="2">
    <source>
        <dbReference type="Proteomes" id="UP000694846"/>
    </source>
</evidence>
<feature type="compositionally biased region" description="Basic and acidic residues" evidence="1">
    <location>
        <begin position="588"/>
        <end position="602"/>
    </location>
</feature>
<feature type="region of interest" description="Disordered" evidence="1">
    <location>
        <begin position="637"/>
        <end position="678"/>
    </location>
</feature>
<feature type="region of interest" description="Disordered" evidence="1">
    <location>
        <begin position="579"/>
        <end position="602"/>
    </location>
</feature>
<feature type="region of interest" description="Disordered" evidence="1">
    <location>
        <begin position="1227"/>
        <end position="1248"/>
    </location>
</feature>
<dbReference type="Proteomes" id="UP000694846">
    <property type="component" value="Unplaced"/>
</dbReference>